<sequence length="704" mass="79555">MYSRRKRRYELPATSVLNKASQFSFITSASWHATAELGTHQVALSKTSSSTIRHNRLDRAHNAPYFHRQRHLDRVRNVPPSHRQRHLDRARNVPPSHLRSNQDSLVVTPSLILWKTKSGLMMTTPKEEDLDVHYPNIKGLELAPRESIIAAARGRVEQDLGRRIRESLNTRTLREESRTMEAQQAVENPAPDEIANDKKTIRNINEKLDIFMKEQRSANQMFRDNITSIINTVDKLPGFVGAVIADIPKLVQNNVDIHLHGLRVSGLRPSKGKAPTTIILPVDNLVSVCDLLLPIRLLVLIEGREAICPVATTLHTPSTTSSSSTMTIWTTHLVDDHTVKAPQIDIQPLRIDLPVPSLCIALSARRSEFSIPMGEDPTGTGMFHDGKNYMFVDVFGFQERLMTFLENPLTSADNENQLLTMFHTLIAGPALIWWTNELNPAERNTLLRGGIIVVLTALKERFLPNVGKATSEFLHGGLTLKDIAQDDQALINYVQRQLRLSRIISNVSDSQENWFGTMSVIYQNMEQSIQEPSLQQNTASIAWINPYAITICRVGGDAMRCKEGIVPDNEVDRDYDQGYVDRVPEDARHECCPVEVYGVPAELRVLQSAPEAWVHEEEVEALDEKHQTEYKAWPGTRKERKKALEKAHVQGLKALVEAHRQQDGLRDESLSVEMRALADVQKNENKALSLELDEKLKVLQEAQW</sequence>
<dbReference type="Proteomes" id="UP001283341">
    <property type="component" value="Unassembled WGS sequence"/>
</dbReference>
<proteinExistence type="predicted"/>
<reference evidence="1" key="2">
    <citation type="submission" date="2023-06" db="EMBL/GenBank/DDBJ databases">
        <authorList>
            <consortium name="Lawrence Berkeley National Laboratory"/>
            <person name="Haridas S."/>
            <person name="Hensen N."/>
            <person name="Bonometti L."/>
            <person name="Westerberg I."/>
            <person name="Brannstrom I.O."/>
            <person name="Guillou S."/>
            <person name="Cros-Aarteil S."/>
            <person name="Calhoun S."/>
            <person name="Kuo A."/>
            <person name="Mondo S."/>
            <person name="Pangilinan J."/>
            <person name="Riley R."/>
            <person name="Labutti K."/>
            <person name="Andreopoulos B."/>
            <person name="Lipzen A."/>
            <person name="Chen C."/>
            <person name="Yanf M."/>
            <person name="Daum C."/>
            <person name="Ng V."/>
            <person name="Clum A."/>
            <person name="Steindorff A."/>
            <person name="Ohm R."/>
            <person name="Martin F."/>
            <person name="Silar P."/>
            <person name="Natvig D."/>
            <person name="Lalanne C."/>
            <person name="Gautier V."/>
            <person name="Ament-Velasquez S.L."/>
            <person name="Kruys A."/>
            <person name="Hutchinson M.I."/>
            <person name="Powell A.J."/>
            <person name="Barry K."/>
            <person name="Miller A.N."/>
            <person name="Grigoriev I.V."/>
            <person name="Debuchy R."/>
            <person name="Gladieux P."/>
            <person name="Thoren M.H."/>
            <person name="Johannesson H."/>
        </authorList>
    </citation>
    <scope>NUCLEOTIDE SEQUENCE</scope>
    <source>
        <strain evidence="1">CBS 118394</strain>
    </source>
</reference>
<gene>
    <name evidence="1" type="ORF">B0H66DRAFT_526533</name>
</gene>
<dbReference type="AlphaFoldDB" id="A0AAE0IQ98"/>
<evidence type="ECO:0000313" key="1">
    <source>
        <dbReference type="EMBL" id="KAK3329140.1"/>
    </source>
</evidence>
<reference evidence="1" key="1">
    <citation type="journal article" date="2023" name="Mol. Phylogenet. Evol.">
        <title>Genome-scale phylogeny and comparative genomics of the fungal order Sordariales.</title>
        <authorList>
            <person name="Hensen N."/>
            <person name="Bonometti L."/>
            <person name="Westerberg I."/>
            <person name="Brannstrom I.O."/>
            <person name="Guillou S."/>
            <person name="Cros-Aarteil S."/>
            <person name="Calhoun S."/>
            <person name="Haridas S."/>
            <person name="Kuo A."/>
            <person name="Mondo S."/>
            <person name="Pangilinan J."/>
            <person name="Riley R."/>
            <person name="LaButti K."/>
            <person name="Andreopoulos B."/>
            <person name="Lipzen A."/>
            <person name="Chen C."/>
            <person name="Yan M."/>
            <person name="Daum C."/>
            <person name="Ng V."/>
            <person name="Clum A."/>
            <person name="Steindorff A."/>
            <person name="Ohm R.A."/>
            <person name="Martin F."/>
            <person name="Silar P."/>
            <person name="Natvig D.O."/>
            <person name="Lalanne C."/>
            <person name="Gautier V."/>
            <person name="Ament-Velasquez S.L."/>
            <person name="Kruys A."/>
            <person name="Hutchinson M.I."/>
            <person name="Powell A.J."/>
            <person name="Barry K."/>
            <person name="Miller A.N."/>
            <person name="Grigoriev I.V."/>
            <person name="Debuchy R."/>
            <person name="Gladieux P."/>
            <person name="Hiltunen Thoren M."/>
            <person name="Johannesson H."/>
        </authorList>
    </citation>
    <scope>NUCLEOTIDE SEQUENCE</scope>
    <source>
        <strain evidence="1">CBS 118394</strain>
    </source>
</reference>
<accession>A0AAE0IQ98</accession>
<dbReference type="EMBL" id="JAUEDM010000001">
    <property type="protein sequence ID" value="KAK3329140.1"/>
    <property type="molecule type" value="Genomic_DNA"/>
</dbReference>
<protein>
    <submittedName>
        <fullName evidence="1">Uncharacterized protein</fullName>
    </submittedName>
</protein>
<comment type="caution">
    <text evidence="1">The sequence shown here is derived from an EMBL/GenBank/DDBJ whole genome shotgun (WGS) entry which is preliminary data.</text>
</comment>
<keyword evidence="2" id="KW-1185">Reference proteome</keyword>
<evidence type="ECO:0000313" key="2">
    <source>
        <dbReference type="Proteomes" id="UP001283341"/>
    </source>
</evidence>
<organism evidence="1 2">
    <name type="scientific">Apodospora peruviana</name>
    <dbReference type="NCBI Taxonomy" id="516989"/>
    <lineage>
        <taxon>Eukaryota</taxon>
        <taxon>Fungi</taxon>
        <taxon>Dikarya</taxon>
        <taxon>Ascomycota</taxon>
        <taxon>Pezizomycotina</taxon>
        <taxon>Sordariomycetes</taxon>
        <taxon>Sordariomycetidae</taxon>
        <taxon>Sordariales</taxon>
        <taxon>Lasiosphaeriaceae</taxon>
        <taxon>Apodospora</taxon>
    </lineage>
</organism>
<name>A0AAE0IQ98_9PEZI</name>